<feature type="compositionally biased region" description="Gly residues" evidence="2">
    <location>
        <begin position="648"/>
        <end position="671"/>
    </location>
</feature>
<evidence type="ECO:0000259" key="4">
    <source>
        <dbReference type="Pfam" id="PF04536"/>
    </source>
</evidence>
<gene>
    <name evidence="5" type="ORF">J4H92_02870</name>
</gene>
<feature type="region of interest" description="Disordered" evidence="2">
    <location>
        <begin position="594"/>
        <end position="616"/>
    </location>
</feature>
<keyword evidence="3" id="KW-0472">Membrane</keyword>
<feature type="coiled-coil region" evidence="1">
    <location>
        <begin position="544"/>
        <end position="571"/>
    </location>
</feature>
<evidence type="ECO:0000256" key="1">
    <source>
        <dbReference type="SAM" id="Coils"/>
    </source>
</evidence>
<comment type="caution">
    <text evidence="5">The sequence shown here is derived from an EMBL/GenBank/DDBJ whole genome shotgun (WGS) entry which is preliminary data.</text>
</comment>
<accession>A0A939MIJ5</accession>
<dbReference type="Proteomes" id="UP000664382">
    <property type="component" value="Unassembled WGS sequence"/>
</dbReference>
<feature type="coiled-coil region" evidence="1">
    <location>
        <begin position="275"/>
        <end position="344"/>
    </location>
</feature>
<keyword evidence="3" id="KW-1133">Transmembrane helix</keyword>
<dbReference type="AlphaFoldDB" id="A0A939MIJ5"/>
<organism evidence="5 6">
    <name type="scientific">Leucobacter weissii</name>
    <dbReference type="NCBI Taxonomy" id="1983706"/>
    <lineage>
        <taxon>Bacteria</taxon>
        <taxon>Bacillati</taxon>
        <taxon>Actinomycetota</taxon>
        <taxon>Actinomycetes</taxon>
        <taxon>Micrococcales</taxon>
        <taxon>Microbacteriaceae</taxon>
        <taxon>Leucobacter</taxon>
    </lineage>
</organism>
<sequence>MSAGARARGAVGRIALAIGLAAGVFGGGLLGVGAASATPPVPLDSGAVTDFAGVLTEAELERADERLDETYRETGVDLFVVFVDEFTDPSDSNDWTNDTADLNGLGASQYLLGVSTEGRQYYISGLDGGDLSDDFLGQIEEEIRPELRGEDWIGAIETAAALIEEGESGGGSESGEGSFAADAMTGIGVFLLIALGIAAVIVLIVVIVKRRKRGAERRLREQSLAELERDAGVALVRADDALKTSAEELEFARAQFGDESVTEFAETIAAAGAGLEQAFALKQQLDDEIPDTEEQRREWNLQIAELCAQAEARLDEKAAAFDELRKLEQNAPAALAALESARARAGGAEALAQKLHSLRAGYAEEALATVAETPALVAARLAFTDQEIARARQSVDAGASAAAAVSIRAAEQSLAQAEALAQALTAHEAELQAAGERANALIAELRNDIATARGLPDPQGAVAAAVQATERRIGEARGDLEGDRRHPERAERALEDANAHIDGVVEQASGLARAQQLLDAQLAQARDRILQTDNYIASRRGAIGATARTRIAEAQQALARAEAARAQQDVTTAQGEVQRAVQLAAAALQAAENDVNGFSPPQGGYPRGAAGGSGSSGGGDVLAAVLGGILLGGMGGGGGSRGSRSSRGGFGGGGGGRRSGGFSAGSFGGSGTRSRRGGGRF</sequence>
<proteinExistence type="predicted"/>
<dbReference type="Pfam" id="PF04536">
    <property type="entry name" value="TPM_phosphatase"/>
    <property type="match status" value="1"/>
</dbReference>
<dbReference type="EMBL" id="JAGDYM010000004">
    <property type="protein sequence ID" value="MBO1900890.1"/>
    <property type="molecule type" value="Genomic_DNA"/>
</dbReference>
<dbReference type="InterPro" id="IPR007621">
    <property type="entry name" value="TPM_dom"/>
</dbReference>
<feature type="domain" description="TPM" evidence="4">
    <location>
        <begin position="48"/>
        <end position="163"/>
    </location>
</feature>
<evidence type="ECO:0000256" key="3">
    <source>
        <dbReference type="SAM" id="Phobius"/>
    </source>
</evidence>
<feature type="transmembrane region" description="Helical" evidence="3">
    <location>
        <begin position="187"/>
        <end position="208"/>
    </location>
</feature>
<evidence type="ECO:0000313" key="6">
    <source>
        <dbReference type="Proteomes" id="UP000664382"/>
    </source>
</evidence>
<keyword evidence="3" id="KW-0812">Transmembrane</keyword>
<dbReference type="Gene3D" id="3.10.310.50">
    <property type="match status" value="1"/>
</dbReference>
<reference evidence="5" key="1">
    <citation type="submission" date="2021-03" db="EMBL/GenBank/DDBJ databases">
        <title>Leucobacter chromiisoli sp. nov., isolated from chromium-containing soil of chemical plant.</title>
        <authorList>
            <person name="Xu Z."/>
        </authorList>
    </citation>
    <scope>NUCLEOTIDE SEQUENCE</scope>
    <source>
        <strain evidence="5">S27</strain>
    </source>
</reference>
<keyword evidence="6" id="KW-1185">Reference proteome</keyword>
<dbReference type="RefSeq" id="WP_208095703.1">
    <property type="nucleotide sequence ID" value="NZ_JAGDYM010000004.1"/>
</dbReference>
<protein>
    <submittedName>
        <fullName evidence="5">TPM domain-containing protein</fullName>
    </submittedName>
</protein>
<feature type="coiled-coil region" evidence="1">
    <location>
        <begin position="407"/>
        <end position="448"/>
    </location>
</feature>
<feature type="region of interest" description="Disordered" evidence="2">
    <location>
        <begin position="636"/>
        <end position="681"/>
    </location>
</feature>
<feature type="compositionally biased region" description="Gly residues" evidence="2">
    <location>
        <begin position="605"/>
        <end position="616"/>
    </location>
</feature>
<keyword evidence="1" id="KW-0175">Coiled coil</keyword>
<name>A0A939MIJ5_9MICO</name>
<evidence type="ECO:0000256" key="2">
    <source>
        <dbReference type="SAM" id="MobiDB-lite"/>
    </source>
</evidence>
<evidence type="ECO:0000313" key="5">
    <source>
        <dbReference type="EMBL" id="MBO1900890.1"/>
    </source>
</evidence>